<gene>
    <name evidence="2" type="ordered locus">MLP_08680</name>
</gene>
<evidence type="ECO:0000313" key="3">
    <source>
        <dbReference type="Proteomes" id="UP000007947"/>
    </source>
</evidence>
<dbReference type="Proteomes" id="UP000007947">
    <property type="component" value="Chromosome"/>
</dbReference>
<dbReference type="InterPro" id="IPR036736">
    <property type="entry name" value="ACP-like_sf"/>
</dbReference>
<dbReference type="AlphaFoldDB" id="F5XM03"/>
<dbReference type="RefSeq" id="WP_013861767.1">
    <property type="nucleotide sequence ID" value="NC_015635.1"/>
</dbReference>
<name>F5XM03_MICPN</name>
<protein>
    <recommendedName>
        <fullName evidence="1">Carrier domain-containing protein</fullName>
    </recommendedName>
</protein>
<dbReference type="OrthoDB" id="6996452at2"/>
<dbReference type="STRING" id="1032480.MLP_08680"/>
<dbReference type="EMBL" id="AP012204">
    <property type="protein sequence ID" value="BAK33882.1"/>
    <property type="molecule type" value="Genomic_DNA"/>
</dbReference>
<dbReference type="SUPFAM" id="SSF47336">
    <property type="entry name" value="ACP-like"/>
    <property type="match status" value="1"/>
</dbReference>
<dbReference type="KEGG" id="mph:MLP_08680"/>
<feature type="domain" description="Carrier" evidence="1">
    <location>
        <begin position="8"/>
        <end position="89"/>
    </location>
</feature>
<dbReference type="Gene3D" id="1.10.1200.10">
    <property type="entry name" value="ACP-like"/>
    <property type="match status" value="1"/>
</dbReference>
<reference evidence="2 3" key="1">
    <citation type="submission" date="2011-05" db="EMBL/GenBank/DDBJ databases">
        <title>Whole genome sequence of Microlunatus phosphovorus NM-1.</title>
        <authorList>
            <person name="Hosoyama A."/>
            <person name="Sasaki K."/>
            <person name="Harada T."/>
            <person name="Igarashi R."/>
            <person name="Kawakoshi A."/>
            <person name="Sasagawa M."/>
            <person name="Fukada J."/>
            <person name="Nakamura S."/>
            <person name="Katano Y."/>
            <person name="Hanada S."/>
            <person name="Kamagata Y."/>
            <person name="Nakamura N."/>
            <person name="Yamazaki S."/>
            <person name="Fujita N."/>
        </authorList>
    </citation>
    <scope>NUCLEOTIDE SEQUENCE [LARGE SCALE GENOMIC DNA]</scope>
    <source>
        <strain evidence="3">ATCC 700054 / DSM 10555 / JCM 9379 / NBRC 101784 / NCIMB 13414 / VKM Ac-1990 / NM-1</strain>
    </source>
</reference>
<dbReference type="PROSITE" id="PS50075">
    <property type="entry name" value="CARRIER"/>
    <property type="match status" value="1"/>
</dbReference>
<organism evidence="2 3">
    <name type="scientific">Microlunatus phosphovorus (strain ATCC 700054 / DSM 10555 / JCM 9379 / NBRC 101784 / NCIMB 13414 / VKM Ac-1990 / NM-1)</name>
    <dbReference type="NCBI Taxonomy" id="1032480"/>
    <lineage>
        <taxon>Bacteria</taxon>
        <taxon>Bacillati</taxon>
        <taxon>Actinomycetota</taxon>
        <taxon>Actinomycetes</taxon>
        <taxon>Propionibacteriales</taxon>
        <taxon>Propionibacteriaceae</taxon>
        <taxon>Microlunatus</taxon>
    </lineage>
</organism>
<dbReference type="InterPro" id="IPR009081">
    <property type="entry name" value="PP-bd_ACP"/>
</dbReference>
<proteinExistence type="predicted"/>
<evidence type="ECO:0000313" key="2">
    <source>
        <dbReference type="EMBL" id="BAK33882.1"/>
    </source>
</evidence>
<sequence length="98" mass="10703">MTETHTGIAVTDRVRARVADLLGGRDLDPADDATPLADLDPDRYDSLGVLDCVAAVEDEFDISIDLVDDDLRVTFRSVSSISELVRRRLADAEALGWT</sequence>
<keyword evidence="3" id="KW-1185">Reference proteome</keyword>
<evidence type="ECO:0000259" key="1">
    <source>
        <dbReference type="PROSITE" id="PS50075"/>
    </source>
</evidence>
<dbReference type="eggNOG" id="COG0236">
    <property type="taxonomic scope" value="Bacteria"/>
</dbReference>
<dbReference type="HOGENOM" id="CLU_181587_0_0_11"/>
<accession>F5XM03</accession>